<protein>
    <submittedName>
        <fullName evidence="1">Uncharacterized protein</fullName>
    </submittedName>
</protein>
<dbReference type="AlphaFoldDB" id="A0A5C1ANS1"/>
<keyword evidence="2" id="KW-1185">Reference proteome</keyword>
<evidence type="ECO:0000313" key="1">
    <source>
        <dbReference type="EMBL" id="QEL18864.1"/>
    </source>
</evidence>
<dbReference type="KEGG" id="lrs:PX52LOC_05906"/>
<dbReference type="RefSeq" id="WP_149113312.1">
    <property type="nucleotide sequence ID" value="NZ_CP042425.1"/>
</dbReference>
<name>A0A5C1ANS1_9BACT</name>
<reference evidence="2" key="1">
    <citation type="submission" date="2019-08" db="EMBL/GenBank/DDBJ databases">
        <title>Limnoglobus roseus gen. nov., sp. nov., a novel freshwater planctomycete with a giant genome from the family Gemmataceae.</title>
        <authorList>
            <person name="Kulichevskaya I.S."/>
            <person name="Naumoff D.G."/>
            <person name="Miroshnikov K."/>
            <person name="Ivanova A."/>
            <person name="Philippov D.A."/>
            <person name="Hakobyan A."/>
            <person name="Rijpstra I.C."/>
            <person name="Sinninghe Damste J.S."/>
            <person name="Liesack W."/>
            <person name="Dedysh S.N."/>
        </authorList>
    </citation>
    <scope>NUCLEOTIDE SEQUENCE [LARGE SCALE GENOMIC DNA]</scope>
    <source>
        <strain evidence="2">PX52</strain>
    </source>
</reference>
<sequence>MDQRARELHQRSNELERAECRYADLVPRLAEFFDKLADSEFGHKIGRDVLARVEQVLGEEIRPQRRDTWDQYVALFGFTWNDVVRVDNAGETPVEMAPSHMNFAPFHIEPFAWLHGWALKADGQPGKKVLVAKLRPGVTIVRVLRRGQGTPKQASPVPAAS</sequence>
<dbReference type="Proteomes" id="UP000324974">
    <property type="component" value="Chromosome"/>
</dbReference>
<proteinExistence type="predicted"/>
<dbReference type="EMBL" id="CP042425">
    <property type="protein sequence ID" value="QEL18864.1"/>
    <property type="molecule type" value="Genomic_DNA"/>
</dbReference>
<evidence type="ECO:0000313" key="2">
    <source>
        <dbReference type="Proteomes" id="UP000324974"/>
    </source>
</evidence>
<organism evidence="1 2">
    <name type="scientific">Limnoglobus roseus</name>
    <dbReference type="NCBI Taxonomy" id="2598579"/>
    <lineage>
        <taxon>Bacteria</taxon>
        <taxon>Pseudomonadati</taxon>
        <taxon>Planctomycetota</taxon>
        <taxon>Planctomycetia</taxon>
        <taxon>Gemmatales</taxon>
        <taxon>Gemmataceae</taxon>
        <taxon>Limnoglobus</taxon>
    </lineage>
</organism>
<gene>
    <name evidence="1" type="ORF">PX52LOC_05906</name>
</gene>
<accession>A0A5C1ANS1</accession>